<evidence type="ECO:0000313" key="2">
    <source>
        <dbReference type="EMBL" id="QIP43775.1"/>
    </source>
</evidence>
<name>A0A6G9D3A6_RHOER</name>
<dbReference type="Pfam" id="PF03625">
    <property type="entry name" value="DUF302"/>
    <property type="match status" value="1"/>
</dbReference>
<dbReference type="Gene3D" id="3.30.310.70">
    <property type="entry name" value="TT1751-like domain"/>
    <property type="match status" value="1"/>
</dbReference>
<dbReference type="EMBL" id="CP050125">
    <property type="protein sequence ID" value="QIP43775.1"/>
    <property type="molecule type" value="Genomic_DNA"/>
</dbReference>
<dbReference type="PIRSF" id="PIRSF021774">
    <property type="entry name" value="UCP021774"/>
    <property type="match status" value="1"/>
</dbReference>
<dbReference type="InterPro" id="IPR016796">
    <property type="entry name" value="UCP021774"/>
</dbReference>
<dbReference type="InterPro" id="IPR035923">
    <property type="entry name" value="TT1751-like_sf"/>
</dbReference>
<dbReference type="InterPro" id="IPR005180">
    <property type="entry name" value="DUF302"/>
</dbReference>
<protein>
    <submittedName>
        <fullName evidence="2">ABC transporter</fullName>
    </submittedName>
</protein>
<organism evidence="2 3">
    <name type="scientific">Rhodococcus erythropolis</name>
    <name type="common">Arthrobacter picolinophilus</name>
    <dbReference type="NCBI Taxonomy" id="1833"/>
    <lineage>
        <taxon>Bacteria</taxon>
        <taxon>Bacillati</taxon>
        <taxon>Actinomycetota</taxon>
        <taxon>Actinomycetes</taxon>
        <taxon>Mycobacteriales</taxon>
        <taxon>Nocardiaceae</taxon>
        <taxon>Rhodococcus</taxon>
        <taxon>Rhodococcus erythropolis group</taxon>
    </lineage>
</organism>
<geneLocation type="plasmid" evidence="2 3">
    <name>plas1</name>
</geneLocation>
<dbReference type="AlphaFoldDB" id="A0A6G9D3A6"/>
<evidence type="ECO:0000313" key="3">
    <source>
        <dbReference type="Proteomes" id="UP000502345"/>
    </source>
</evidence>
<reference evidence="2 3" key="1">
    <citation type="submission" date="2020-03" db="EMBL/GenBank/DDBJ databases">
        <title>Screen low temperature-resistant strains for efficient degradation of petroleum hydrocarbons under the low temperature.</title>
        <authorList>
            <person name="Wang Y."/>
            <person name="Chen J."/>
        </authorList>
    </citation>
    <scope>NUCLEOTIDE SEQUENCE [LARGE SCALE GENOMIC DNA]</scope>
    <source>
        <strain evidence="2 3">KB1</strain>
        <plasmid evidence="2 3">plas1</plasmid>
    </source>
</reference>
<evidence type="ECO:0000259" key="1">
    <source>
        <dbReference type="Pfam" id="PF03625"/>
    </source>
</evidence>
<dbReference type="PANTHER" id="PTHR38342:SF1">
    <property type="entry name" value="SLR5037 PROTEIN"/>
    <property type="match status" value="1"/>
</dbReference>
<accession>A0A6G9D3A6</accession>
<feature type="domain" description="DUF302" evidence="1">
    <location>
        <begin position="57"/>
        <end position="119"/>
    </location>
</feature>
<dbReference type="CDD" id="cd14797">
    <property type="entry name" value="DUF302"/>
    <property type="match status" value="1"/>
</dbReference>
<gene>
    <name evidence="2" type="ORF">G9444_6532</name>
</gene>
<dbReference type="Proteomes" id="UP000502345">
    <property type="component" value="Plasmid plas1"/>
</dbReference>
<sequence>MPYSTFLEADKDNSDDGESNIMTELAISIRLDMPFAETVDATREALSEQGFGILTEIDMQSTLKAKIDADIERYVILGACNPRLAKSAIDTDRQVGLLLPCNVIVRADGGSTIVEAMNPQVMVGLSDAPGLADVADEATALLHAAIMALSGESSST</sequence>
<dbReference type="SUPFAM" id="SSF103247">
    <property type="entry name" value="TT1751-like"/>
    <property type="match status" value="1"/>
</dbReference>
<dbReference type="PANTHER" id="PTHR38342">
    <property type="entry name" value="SLR5037 PROTEIN"/>
    <property type="match status" value="1"/>
</dbReference>
<proteinExistence type="predicted"/>
<keyword evidence="2" id="KW-0614">Plasmid</keyword>